<name>A0A0R1M3X7_9LACO</name>
<evidence type="ECO:0000256" key="5">
    <source>
        <dbReference type="ARBA" id="ARBA00017462"/>
    </source>
</evidence>
<dbReference type="InterPro" id="IPR019479">
    <property type="entry name" value="Peroxiredoxin_C"/>
</dbReference>
<dbReference type="GO" id="GO:0033554">
    <property type="term" value="P:cellular response to stress"/>
    <property type="evidence" value="ECO:0007669"/>
    <property type="project" value="TreeGrafter"/>
</dbReference>
<comment type="catalytic activity">
    <reaction evidence="14 16">
        <text>a hydroperoxide + NADH + H(+) = an alcohol + NAD(+) + H2O</text>
        <dbReference type="Rhea" id="RHEA:62628"/>
        <dbReference type="ChEBI" id="CHEBI:15377"/>
        <dbReference type="ChEBI" id="CHEBI:15378"/>
        <dbReference type="ChEBI" id="CHEBI:30879"/>
        <dbReference type="ChEBI" id="CHEBI:35924"/>
        <dbReference type="ChEBI" id="CHEBI:57540"/>
        <dbReference type="ChEBI" id="CHEBI:57945"/>
        <dbReference type="EC" id="1.11.1.26"/>
    </reaction>
</comment>
<keyword evidence="10 16" id="KW-1015">Disulfide bond</keyword>
<evidence type="ECO:0000259" key="17">
    <source>
        <dbReference type="PROSITE" id="PS51352"/>
    </source>
</evidence>
<comment type="function">
    <text evidence="16">Thiol-specific peroxidase that catalyzes the reduction of hydrogen peroxide and organic hydroperoxides to water and alcohols, respectively. Plays a role in cell protection against oxidative stress by detoxifying peroxides.</text>
</comment>
<evidence type="ECO:0000256" key="13">
    <source>
        <dbReference type="ARBA" id="ARBA00032824"/>
    </source>
</evidence>
<accession>A0A0R1M3X7</accession>
<evidence type="ECO:0000256" key="12">
    <source>
        <dbReference type="ARBA" id="ARBA00032077"/>
    </source>
</evidence>
<dbReference type="PANTHER" id="PTHR10681">
    <property type="entry name" value="THIOREDOXIN PEROXIDASE"/>
    <property type="match status" value="1"/>
</dbReference>
<keyword evidence="8 16" id="KW-0049">Antioxidant</keyword>
<dbReference type="InterPro" id="IPR024706">
    <property type="entry name" value="Peroxiredoxin_AhpC-typ"/>
</dbReference>
<dbReference type="GO" id="GO:0042744">
    <property type="term" value="P:hydrogen peroxide catabolic process"/>
    <property type="evidence" value="ECO:0007669"/>
    <property type="project" value="TreeGrafter"/>
</dbReference>
<evidence type="ECO:0000256" key="11">
    <source>
        <dbReference type="ARBA" id="ARBA00023284"/>
    </source>
</evidence>
<comment type="subcellular location">
    <subcellularLocation>
        <location evidence="1 16">Cytoplasm</location>
    </subcellularLocation>
</comment>
<evidence type="ECO:0000256" key="6">
    <source>
        <dbReference type="ARBA" id="ARBA00022490"/>
    </source>
</evidence>
<feature type="domain" description="Thioredoxin" evidence="17">
    <location>
        <begin position="2"/>
        <end position="157"/>
    </location>
</feature>
<evidence type="ECO:0000256" key="8">
    <source>
        <dbReference type="ARBA" id="ARBA00022862"/>
    </source>
</evidence>
<comment type="caution">
    <text evidence="18">The sequence shown here is derived from an EMBL/GenBank/DDBJ whole genome shotgun (WGS) entry which is preliminary data.</text>
</comment>
<dbReference type="Pfam" id="PF00578">
    <property type="entry name" value="AhpC-TSA"/>
    <property type="match status" value="1"/>
</dbReference>
<dbReference type="GO" id="GO:0045454">
    <property type="term" value="P:cell redox homeostasis"/>
    <property type="evidence" value="ECO:0007669"/>
    <property type="project" value="TreeGrafter"/>
</dbReference>
<dbReference type="NCBIfam" id="TIGR03137">
    <property type="entry name" value="AhpC"/>
    <property type="match status" value="1"/>
</dbReference>
<evidence type="ECO:0000256" key="15">
    <source>
        <dbReference type="PIRSR" id="PIRSR000239-1"/>
    </source>
</evidence>
<proteinExistence type="inferred from homology"/>
<dbReference type="PATRIC" id="fig|1423731.3.peg.822"/>
<dbReference type="InterPro" id="IPR000866">
    <property type="entry name" value="AhpC/TSA"/>
</dbReference>
<evidence type="ECO:0000313" key="18">
    <source>
        <dbReference type="EMBL" id="KRL02457.1"/>
    </source>
</evidence>
<dbReference type="Proteomes" id="UP000051621">
    <property type="component" value="Unassembled WGS sequence"/>
</dbReference>
<dbReference type="GO" id="GO:0008379">
    <property type="term" value="F:thioredoxin peroxidase activity"/>
    <property type="evidence" value="ECO:0007669"/>
    <property type="project" value="TreeGrafter"/>
</dbReference>
<evidence type="ECO:0000256" key="4">
    <source>
        <dbReference type="ARBA" id="ARBA00013021"/>
    </source>
</evidence>
<dbReference type="AlphaFoldDB" id="A0A0R1M3X7"/>
<evidence type="ECO:0000256" key="16">
    <source>
        <dbReference type="RuleBase" id="RU366004"/>
    </source>
</evidence>
<comment type="similarity">
    <text evidence="2 16">Belongs to the peroxiredoxin family. AhpC/Prx1 subfamily.</text>
</comment>
<dbReference type="InterPro" id="IPR017559">
    <property type="entry name" value="AhpC"/>
</dbReference>
<evidence type="ECO:0000256" key="2">
    <source>
        <dbReference type="ARBA" id="ARBA00009796"/>
    </source>
</evidence>
<dbReference type="EC" id="1.11.1.26" evidence="4 16"/>
<keyword evidence="6 16" id="KW-0963">Cytoplasm</keyword>
<dbReference type="SUPFAM" id="SSF52833">
    <property type="entry name" value="Thioredoxin-like"/>
    <property type="match status" value="1"/>
</dbReference>
<dbReference type="FunFam" id="3.40.30.10:FF:000002">
    <property type="entry name" value="Alkyl hydroperoxide reductase C"/>
    <property type="match status" value="1"/>
</dbReference>
<dbReference type="STRING" id="1423731.FC81_GL000801"/>
<dbReference type="PANTHER" id="PTHR10681:SF121">
    <property type="entry name" value="ALKYL HYDROPEROXIDE REDUCTASE C"/>
    <property type="match status" value="1"/>
</dbReference>
<dbReference type="Pfam" id="PF10417">
    <property type="entry name" value="1-cysPrx_C"/>
    <property type="match status" value="1"/>
</dbReference>
<dbReference type="Gene3D" id="3.40.30.10">
    <property type="entry name" value="Glutaredoxin"/>
    <property type="match status" value="1"/>
</dbReference>
<keyword evidence="19" id="KW-1185">Reference proteome</keyword>
<dbReference type="GO" id="GO:0005829">
    <property type="term" value="C:cytosol"/>
    <property type="evidence" value="ECO:0007669"/>
    <property type="project" value="TreeGrafter"/>
</dbReference>
<dbReference type="OrthoDB" id="9812811at2"/>
<dbReference type="RefSeq" id="WP_057743035.1">
    <property type="nucleotide sequence ID" value="NZ_AZEF01000013.1"/>
</dbReference>
<evidence type="ECO:0000256" key="9">
    <source>
        <dbReference type="ARBA" id="ARBA00023002"/>
    </source>
</evidence>
<reference evidence="18 19" key="1">
    <citation type="journal article" date="2015" name="Genome Announc.">
        <title>Expanding the biotechnology potential of lactobacilli through comparative genomics of 213 strains and associated genera.</title>
        <authorList>
            <person name="Sun Z."/>
            <person name="Harris H.M."/>
            <person name="McCann A."/>
            <person name="Guo C."/>
            <person name="Argimon S."/>
            <person name="Zhang W."/>
            <person name="Yang X."/>
            <person name="Jeffery I.B."/>
            <person name="Cooney J.C."/>
            <person name="Kagawa T.F."/>
            <person name="Liu W."/>
            <person name="Song Y."/>
            <person name="Salvetti E."/>
            <person name="Wrobel A."/>
            <person name="Rasinkangas P."/>
            <person name="Parkhill J."/>
            <person name="Rea M.C."/>
            <person name="O'Sullivan O."/>
            <person name="Ritari J."/>
            <person name="Douillard F.P."/>
            <person name="Paul Ross R."/>
            <person name="Yang R."/>
            <person name="Briner A.E."/>
            <person name="Felis G.E."/>
            <person name="de Vos W.M."/>
            <person name="Barrangou R."/>
            <person name="Klaenhammer T.R."/>
            <person name="Caufield P.W."/>
            <person name="Cui Y."/>
            <person name="Zhang H."/>
            <person name="O'Toole P.W."/>
        </authorList>
    </citation>
    <scope>NUCLEOTIDE SEQUENCE [LARGE SCALE GENOMIC DNA]</scope>
    <source>
        <strain evidence="18 19">DSM 19910</strain>
    </source>
</reference>
<comment type="subunit">
    <text evidence="3">Homodimer; disulfide-linked, upon oxidation. 5 homodimers assemble to form a ring-like decamer.</text>
</comment>
<sequence length="187" mass="20882">MNFINQKLTDFKVNAYQQGETKEVATADVLGKWSVFFFYPADFSFVCPTELGDLQDHYEEFKKANAEVYSVSEDSEFVHKAWAEATDTIGKIQYPMLADPAGKLARFFDVLDEAAGQAFRGVFIIDPEGQIKSYTINDMGIGRNAEEILRTLEAAQFVAEHGDKVCPANWHPGEDTITPSLDLVGKI</sequence>
<evidence type="ECO:0000256" key="10">
    <source>
        <dbReference type="ARBA" id="ARBA00023157"/>
    </source>
</evidence>
<dbReference type="PIRSF" id="PIRSF000239">
    <property type="entry name" value="AHPC"/>
    <property type="match status" value="1"/>
</dbReference>
<dbReference type="InterPro" id="IPR050217">
    <property type="entry name" value="Peroxiredoxin"/>
</dbReference>
<dbReference type="PROSITE" id="PS51352">
    <property type="entry name" value="THIOREDOXIN_2"/>
    <property type="match status" value="1"/>
</dbReference>
<protein>
    <recommendedName>
        <fullName evidence="5 16">Alkyl hydroperoxide reductase C</fullName>
        <ecNumber evidence="4 16">1.11.1.26</ecNumber>
    </recommendedName>
    <alternativeName>
        <fullName evidence="12 16">Peroxiredoxin</fullName>
    </alternativeName>
    <alternativeName>
        <fullName evidence="13 16">Thioredoxin peroxidase</fullName>
    </alternativeName>
</protein>
<dbReference type="InterPro" id="IPR036249">
    <property type="entry name" value="Thioredoxin-like_sf"/>
</dbReference>
<keyword evidence="9 16" id="KW-0560">Oxidoreductase</keyword>
<keyword evidence="11 16" id="KW-0676">Redox-active center</keyword>
<feature type="active site" description="Cysteine sulfenic acid (-SOH) intermediate; for peroxidase activity" evidence="15">
    <location>
        <position position="47"/>
    </location>
</feature>
<evidence type="ECO:0000256" key="3">
    <source>
        <dbReference type="ARBA" id="ARBA00011654"/>
    </source>
</evidence>
<evidence type="ECO:0000256" key="14">
    <source>
        <dbReference type="ARBA" id="ARBA00047572"/>
    </source>
</evidence>
<dbReference type="GO" id="GO:0102039">
    <property type="term" value="F:NADH-dependent peroxiredoxin activity"/>
    <property type="evidence" value="ECO:0007669"/>
    <property type="project" value="UniProtKB-EC"/>
</dbReference>
<dbReference type="CDD" id="cd03015">
    <property type="entry name" value="PRX_Typ2cys"/>
    <property type="match status" value="1"/>
</dbReference>
<dbReference type="GO" id="GO:0006979">
    <property type="term" value="P:response to oxidative stress"/>
    <property type="evidence" value="ECO:0007669"/>
    <property type="project" value="UniProtKB-UniRule"/>
</dbReference>
<dbReference type="EMBL" id="AZEF01000013">
    <property type="protein sequence ID" value="KRL02457.1"/>
    <property type="molecule type" value="Genomic_DNA"/>
</dbReference>
<keyword evidence="7 16" id="KW-0575">Peroxidase</keyword>
<organism evidence="18 19">
    <name type="scientific">Liquorilactobacillus capillatus DSM 19910</name>
    <dbReference type="NCBI Taxonomy" id="1423731"/>
    <lineage>
        <taxon>Bacteria</taxon>
        <taxon>Bacillati</taxon>
        <taxon>Bacillota</taxon>
        <taxon>Bacilli</taxon>
        <taxon>Lactobacillales</taxon>
        <taxon>Lactobacillaceae</taxon>
        <taxon>Liquorilactobacillus</taxon>
    </lineage>
</organism>
<gene>
    <name evidence="18" type="ORF">FC81_GL000801</name>
</gene>
<dbReference type="InterPro" id="IPR013766">
    <property type="entry name" value="Thioredoxin_domain"/>
</dbReference>
<evidence type="ECO:0000256" key="1">
    <source>
        <dbReference type="ARBA" id="ARBA00004496"/>
    </source>
</evidence>
<evidence type="ECO:0000256" key="7">
    <source>
        <dbReference type="ARBA" id="ARBA00022559"/>
    </source>
</evidence>
<evidence type="ECO:0000313" key="19">
    <source>
        <dbReference type="Proteomes" id="UP000051621"/>
    </source>
</evidence>